<evidence type="ECO:0000313" key="17">
    <source>
        <dbReference type="Proteomes" id="UP001595457"/>
    </source>
</evidence>
<evidence type="ECO:0000256" key="12">
    <source>
        <dbReference type="ARBA" id="ARBA00034013"/>
    </source>
</evidence>
<dbReference type="InterPro" id="IPR004193">
    <property type="entry name" value="Glyco_hydro_13_N"/>
</dbReference>
<dbReference type="CDD" id="cd11325">
    <property type="entry name" value="AmyAc_GTHase"/>
    <property type="match status" value="1"/>
</dbReference>
<evidence type="ECO:0000256" key="1">
    <source>
        <dbReference type="ARBA" id="ARBA00004496"/>
    </source>
</evidence>
<dbReference type="EMBL" id="JBHRSJ010000022">
    <property type="protein sequence ID" value="MFC2972850.1"/>
    <property type="molecule type" value="Genomic_DNA"/>
</dbReference>
<evidence type="ECO:0000256" key="9">
    <source>
        <dbReference type="ARBA" id="ARBA00023295"/>
    </source>
</evidence>
<evidence type="ECO:0000256" key="3">
    <source>
        <dbReference type="ARBA" id="ARBA00008061"/>
    </source>
</evidence>
<dbReference type="InterPro" id="IPR006047">
    <property type="entry name" value="GH13_cat_dom"/>
</dbReference>
<dbReference type="InterPro" id="IPR044901">
    <property type="entry name" value="Trehalose_TreZ_E-set_sf"/>
</dbReference>
<dbReference type="InterPro" id="IPR022567">
    <property type="entry name" value="DUF3459"/>
</dbReference>
<dbReference type="SUPFAM" id="SSF81296">
    <property type="entry name" value="E set domains"/>
    <property type="match status" value="1"/>
</dbReference>
<dbReference type="Pfam" id="PF11941">
    <property type="entry name" value="DUF3459"/>
    <property type="match status" value="1"/>
</dbReference>
<feature type="domain" description="Glycosyl hydrolase family 13 catalytic" evidence="15">
    <location>
        <begin position="126"/>
        <end position="450"/>
    </location>
</feature>
<dbReference type="PANTHER" id="PTHR43651:SF11">
    <property type="entry name" value="MALTO-OLIGOSYLTREHALOSE TREHALOHYDROLASE"/>
    <property type="match status" value="1"/>
</dbReference>
<comment type="caution">
    <text evidence="16">The sequence shown here is derived from an EMBL/GenBank/DDBJ whole genome shotgun (WGS) entry which is preliminary data.</text>
</comment>
<comment type="similarity">
    <text evidence="3 14">Belongs to the glycosyl hydrolase 13 family.</text>
</comment>
<evidence type="ECO:0000256" key="6">
    <source>
        <dbReference type="ARBA" id="ARBA00022490"/>
    </source>
</evidence>
<evidence type="ECO:0000313" key="16">
    <source>
        <dbReference type="EMBL" id="MFC2972850.1"/>
    </source>
</evidence>
<dbReference type="EC" id="3.2.1.141" evidence="4 13"/>
<reference evidence="17" key="1">
    <citation type="journal article" date="2019" name="Int. J. Syst. Evol. Microbiol.">
        <title>The Global Catalogue of Microorganisms (GCM) 10K type strain sequencing project: providing services to taxonomists for standard genome sequencing and annotation.</title>
        <authorList>
            <consortium name="The Broad Institute Genomics Platform"/>
            <consortium name="The Broad Institute Genome Sequencing Center for Infectious Disease"/>
            <person name="Wu L."/>
            <person name="Ma J."/>
        </authorList>
    </citation>
    <scope>NUCLEOTIDE SEQUENCE [LARGE SCALE GENOMIC DNA]</scope>
    <source>
        <strain evidence="17">KCTC 62195</strain>
    </source>
</reference>
<evidence type="ECO:0000256" key="4">
    <source>
        <dbReference type="ARBA" id="ARBA00012268"/>
    </source>
</evidence>
<dbReference type="InterPro" id="IPR013783">
    <property type="entry name" value="Ig-like_fold"/>
</dbReference>
<dbReference type="NCBIfam" id="TIGR02402">
    <property type="entry name" value="trehalose_TreZ"/>
    <property type="match status" value="1"/>
</dbReference>
<accession>A0ABV7AVG8</accession>
<dbReference type="Gene3D" id="3.20.20.80">
    <property type="entry name" value="Glycosidases"/>
    <property type="match status" value="1"/>
</dbReference>
<dbReference type="PIRSF" id="PIRSF006337">
    <property type="entry name" value="Trehalose_TreZ"/>
    <property type="match status" value="1"/>
</dbReference>
<dbReference type="Proteomes" id="UP001595457">
    <property type="component" value="Unassembled WGS sequence"/>
</dbReference>
<keyword evidence="9 14" id="KW-0326">Glycosidase</keyword>
<comment type="pathway">
    <text evidence="2 14">Glycan biosynthesis; trehalose biosynthesis.</text>
</comment>
<dbReference type="SUPFAM" id="SSF51445">
    <property type="entry name" value="(Trans)glycosidases"/>
    <property type="match status" value="1"/>
</dbReference>
<organism evidence="16 17">
    <name type="scientific">Azotobacter bryophylli</name>
    <dbReference type="NCBI Taxonomy" id="1986537"/>
    <lineage>
        <taxon>Bacteria</taxon>
        <taxon>Pseudomonadati</taxon>
        <taxon>Pseudomonadota</taxon>
        <taxon>Gammaproteobacteria</taxon>
        <taxon>Pseudomonadales</taxon>
        <taxon>Pseudomonadaceae</taxon>
        <taxon>Azotobacter</taxon>
    </lineage>
</organism>
<evidence type="ECO:0000256" key="14">
    <source>
        <dbReference type="PIRNR" id="PIRNR006337"/>
    </source>
</evidence>
<dbReference type="RefSeq" id="WP_377814504.1">
    <property type="nucleotide sequence ID" value="NZ_JBHRSJ010000022.1"/>
</dbReference>
<keyword evidence="6" id="KW-0963">Cytoplasm</keyword>
<gene>
    <name evidence="16" type="primary">treZ</name>
    <name evidence="16" type="ORF">ACFOJE_11580</name>
</gene>
<keyword evidence="8" id="KW-0119">Carbohydrate metabolism</keyword>
<dbReference type="Gene3D" id="1.10.10.760">
    <property type="entry name" value="E-set domains of sugar-utilizing enzymes"/>
    <property type="match status" value="1"/>
</dbReference>
<comment type="subcellular location">
    <subcellularLocation>
        <location evidence="1">Cytoplasm</location>
    </subcellularLocation>
</comment>
<protein>
    <recommendedName>
        <fullName evidence="5 13">Malto-oligosyltrehalose trehalohydrolase</fullName>
        <shortName evidence="14">MTHase</shortName>
        <ecNumber evidence="4 13">3.2.1.141</ecNumber>
    </recommendedName>
    <alternativeName>
        <fullName evidence="11 14">4-alpha-D-((1-&gt;4)-alpha-D-glucano)trehalose trehalohydrolase</fullName>
    </alternativeName>
    <alternativeName>
        <fullName evidence="10 14">Maltooligosyl trehalose trehalohydrolase</fullName>
    </alternativeName>
</protein>
<dbReference type="InterPro" id="IPR017853">
    <property type="entry name" value="GH"/>
</dbReference>
<evidence type="ECO:0000256" key="5">
    <source>
        <dbReference type="ARBA" id="ARBA00015938"/>
    </source>
</evidence>
<evidence type="ECO:0000256" key="11">
    <source>
        <dbReference type="ARBA" id="ARBA00033284"/>
    </source>
</evidence>
<dbReference type="InterPro" id="IPR012768">
    <property type="entry name" value="Trehalose_TreZ"/>
</dbReference>
<comment type="catalytic activity">
    <reaction evidence="12 14">
        <text>hydrolysis of (1-&gt;4)-alpha-D-glucosidic linkage in 4-alpha-D-[(1-&gt;4)-alpha-D-glucanosyl]n trehalose to yield trehalose and (1-&gt;4)-alpha-D-glucan.</text>
        <dbReference type="EC" id="3.2.1.141"/>
    </reaction>
</comment>
<evidence type="ECO:0000256" key="8">
    <source>
        <dbReference type="ARBA" id="ARBA00023277"/>
    </source>
</evidence>
<evidence type="ECO:0000259" key="15">
    <source>
        <dbReference type="SMART" id="SM00642"/>
    </source>
</evidence>
<evidence type="ECO:0000256" key="10">
    <source>
        <dbReference type="ARBA" id="ARBA00032057"/>
    </source>
</evidence>
<name>A0ABV7AVG8_9GAMM</name>
<dbReference type="Pfam" id="PF02922">
    <property type="entry name" value="CBM_48"/>
    <property type="match status" value="1"/>
</dbReference>
<keyword evidence="17" id="KW-1185">Reference proteome</keyword>
<dbReference type="SMART" id="SM00642">
    <property type="entry name" value="Aamy"/>
    <property type="match status" value="1"/>
</dbReference>
<dbReference type="CDD" id="cd02853">
    <property type="entry name" value="E_set_MTHase_like_N"/>
    <property type="match status" value="1"/>
</dbReference>
<evidence type="ECO:0000256" key="13">
    <source>
        <dbReference type="NCBIfam" id="TIGR02402"/>
    </source>
</evidence>
<dbReference type="Gene3D" id="2.60.40.10">
    <property type="entry name" value="Immunoglobulins"/>
    <property type="match status" value="1"/>
</dbReference>
<proteinExistence type="inferred from homology"/>
<dbReference type="PANTHER" id="PTHR43651">
    <property type="entry name" value="1,4-ALPHA-GLUCAN-BRANCHING ENZYME"/>
    <property type="match status" value="1"/>
</dbReference>
<dbReference type="GO" id="GO:0033942">
    <property type="term" value="F:4-alpha-D-(1-&gt;4)-alpha-D-glucanotrehalose trehalohydrolase activity"/>
    <property type="evidence" value="ECO:0007669"/>
    <property type="project" value="UniProtKB-EC"/>
</dbReference>
<keyword evidence="7 14" id="KW-0378">Hydrolase</keyword>
<sequence>MATFDYGSGRFGARLLAGQRTRFALWAPDAQSVELELPERNARLPMQRDARGWFSVEAPCGAGTPYLYSVDGAPGIPDPASRRQAGGVHGPSLVVDPTGYQWRNGAWKGRPWHEAVLYELHVGLLDGYRGVEAQLAELAELGVTAIELMPLAEFPGARNWGYDGVLPYAPESAYGTPDELKHLIDTAHGIGLMVFLDVVYNHFGPDGNYLGRFATPFFRHDLQTDWGDAIDLRQREVRDFFIENALMWLLEYRFDGLRLDAVHAITERSFLTELAERVHGAVGPGRHVHLVLENYKNEASLLGEGGYTAQWNDDGHHVLHVLLTGEHQGYYGHYREDTAEKLALSLSEGFVYQGQPSDDGPPRGEPSAHLPPDAFVLFLQNHDQIGNRAFGERLISLAEPNALRAATALLLLSPMVPLLFMGEEWGTHRPFLYFTSHEDEGLASAVREGRQREFKDFEPFKDLSLCERIPDPNAESTFLTSKPDYPARLDPQHAEWRAYYRHLLALRRREIVPRLPGSRSQGSVVLGPAAVQAHWQLGDGMILRIELNLGLEAVPVHAHWHHGRLLFASQDMENFHEHQGSLPPRMARIYLVAQDE</sequence>
<evidence type="ECO:0000256" key="2">
    <source>
        <dbReference type="ARBA" id="ARBA00005199"/>
    </source>
</evidence>
<dbReference type="InterPro" id="IPR014756">
    <property type="entry name" value="Ig_E-set"/>
</dbReference>
<dbReference type="Pfam" id="PF00128">
    <property type="entry name" value="Alpha-amylase"/>
    <property type="match status" value="1"/>
</dbReference>
<evidence type="ECO:0000256" key="7">
    <source>
        <dbReference type="ARBA" id="ARBA00022801"/>
    </source>
</evidence>